<keyword evidence="8" id="KW-1185">Reference proteome</keyword>
<evidence type="ECO:0000256" key="5">
    <source>
        <dbReference type="PIRSR" id="PIRSR001434-2"/>
    </source>
</evidence>
<name>A0A8H4IZY3_9PEZI</name>
<proteinExistence type="inferred from homology"/>
<gene>
    <name evidence="7" type="ORF">GTA08_BOTSDO01786</name>
</gene>
<evidence type="ECO:0000313" key="7">
    <source>
        <dbReference type="EMBL" id="KAF4310352.1"/>
    </source>
</evidence>
<dbReference type="SUPFAM" id="SSF53383">
    <property type="entry name" value="PLP-dependent transferases"/>
    <property type="match status" value="1"/>
</dbReference>
<dbReference type="PIRSF" id="PIRSF001434">
    <property type="entry name" value="CGS"/>
    <property type="match status" value="1"/>
</dbReference>
<dbReference type="GO" id="GO:0004124">
    <property type="term" value="F:cysteine synthase activity"/>
    <property type="evidence" value="ECO:0007669"/>
    <property type="project" value="TreeGrafter"/>
</dbReference>
<dbReference type="AlphaFoldDB" id="A0A8H4IZY3"/>
<dbReference type="PANTHER" id="PTHR43797:SF2">
    <property type="entry name" value="HOMOCYSTEINE_CYSTEINE SYNTHASE"/>
    <property type="match status" value="1"/>
</dbReference>
<dbReference type="PANTHER" id="PTHR43797">
    <property type="entry name" value="HOMOCYSTEINE/CYSTEINE SYNTHASE"/>
    <property type="match status" value="1"/>
</dbReference>
<dbReference type="EMBL" id="WWBZ02000016">
    <property type="protein sequence ID" value="KAF4310352.1"/>
    <property type="molecule type" value="Genomic_DNA"/>
</dbReference>
<dbReference type="FunFam" id="3.40.640.10:FF:000035">
    <property type="entry name" value="O-succinylhomoserine sulfhydrylase"/>
    <property type="match status" value="1"/>
</dbReference>
<accession>A0A8H4IZY3</accession>
<dbReference type="Gene3D" id="3.90.1150.10">
    <property type="entry name" value="Aspartate Aminotransferase, domain 1"/>
    <property type="match status" value="1"/>
</dbReference>
<evidence type="ECO:0000256" key="1">
    <source>
        <dbReference type="ARBA" id="ARBA00001933"/>
    </source>
</evidence>
<dbReference type="PROSITE" id="PS00868">
    <property type="entry name" value="CYS_MET_METAB_PP"/>
    <property type="match status" value="1"/>
</dbReference>
<dbReference type="InterPro" id="IPR000277">
    <property type="entry name" value="Cys/Met-Metab_PyrdxlP-dep_enz"/>
</dbReference>
<dbReference type="InterPro" id="IPR006235">
    <property type="entry name" value="OAc-hSer/O-AcSer_sulfhydrylase"/>
</dbReference>
<sequence length="445" mass="47565">MTDALKPYRQAEGENAGRRFNTLQVHAGQSPDSQTKARAVPIYATASFVFENSKHAKEVCGNETEGYVYTRISNPTVEVFEKRVAALEGGSAAVACASGQAAVFQTILALARAGDNIIASIHLYGGSYSLLNELLPRLGIEVRWASPFDPDTVAGLIDARTKTVFFETIGNPTCNVPDFEGLARVAHAQGVVVVVDNTFGACGAFCRALDHGADIVVHSATKWIGGHGTSVGGAIIDGGRFDWGAAAERYPQMSAVGSQMDFSYWKQFGNFAFAMLLRVTIVMEVGGVLSPFAAHELLLGLETLSLRCERIAKNSLAVARFLESHAGVAWVNYPGLESADSHALAQKYLTGGFGGVMSFGVKGGVEGSCTFLDNLRLVSNMTNVGDCKTMVTHPWSSTHVILSEQDRIKAGITEDFLRLSVGTEDVEDLIEDLSRALGCVVSKVE</sequence>
<evidence type="ECO:0000313" key="8">
    <source>
        <dbReference type="Proteomes" id="UP000572817"/>
    </source>
</evidence>
<dbReference type="InterPro" id="IPR015421">
    <property type="entry name" value="PyrdxlP-dep_Trfase_major"/>
</dbReference>
<evidence type="ECO:0000256" key="3">
    <source>
        <dbReference type="ARBA" id="ARBA00022679"/>
    </source>
</evidence>
<reference evidence="7" key="1">
    <citation type="submission" date="2020-04" db="EMBL/GenBank/DDBJ databases">
        <title>Genome Assembly and Annotation of Botryosphaeria dothidea sdau 11-99, a Latent Pathogen of Apple Fruit Ring Rot in China.</title>
        <authorList>
            <person name="Yu C."/>
            <person name="Diao Y."/>
            <person name="Lu Q."/>
            <person name="Zhao J."/>
            <person name="Cui S."/>
            <person name="Peng C."/>
            <person name="He B."/>
            <person name="Liu H."/>
        </authorList>
    </citation>
    <scope>NUCLEOTIDE SEQUENCE [LARGE SCALE GENOMIC DNA]</scope>
    <source>
        <strain evidence="7">Sdau11-99</strain>
    </source>
</reference>
<dbReference type="GO" id="GO:0019346">
    <property type="term" value="P:transsulfuration"/>
    <property type="evidence" value="ECO:0007669"/>
    <property type="project" value="InterPro"/>
</dbReference>
<dbReference type="InterPro" id="IPR015424">
    <property type="entry name" value="PyrdxlP-dep_Trfase"/>
</dbReference>
<organism evidence="7 8">
    <name type="scientific">Botryosphaeria dothidea</name>
    <dbReference type="NCBI Taxonomy" id="55169"/>
    <lineage>
        <taxon>Eukaryota</taxon>
        <taxon>Fungi</taxon>
        <taxon>Dikarya</taxon>
        <taxon>Ascomycota</taxon>
        <taxon>Pezizomycotina</taxon>
        <taxon>Dothideomycetes</taxon>
        <taxon>Dothideomycetes incertae sedis</taxon>
        <taxon>Botryosphaeriales</taxon>
        <taxon>Botryosphaeriaceae</taxon>
        <taxon>Botryosphaeria</taxon>
    </lineage>
</organism>
<dbReference type="Proteomes" id="UP000572817">
    <property type="component" value="Unassembled WGS sequence"/>
</dbReference>
<keyword evidence="3" id="KW-0808">Transferase</keyword>
<evidence type="ECO:0000256" key="6">
    <source>
        <dbReference type="RuleBase" id="RU362118"/>
    </source>
</evidence>
<dbReference type="OrthoDB" id="3512640at2759"/>
<evidence type="ECO:0000256" key="2">
    <source>
        <dbReference type="ARBA" id="ARBA00009077"/>
    </source>
</evidence>
<comment type="caution">
    <text evidence="7">The sequence shown here is derived from an EMBL/GenBank/DDBJ whole genome shotgun (WGS) entry which is preliminary data.</text>
</comment>
<dbReference type="GO" id="GO:0030170">
    <property type="term" value="F:pyridoxal phosphate binding"/>
    <property type="evidence" value="ECO:0007669"/>
    <property type="project" value="InterPro"/>
</dbReference>
<dbReference type="GO" id="GO:0006535">
    <property type="term" value="P:cysteine biosynthetic process from serine"/>
    <property type="evidence" value="ECO:0007669"/>
    <property type="project" value="TreeGrafter"/>
</dbReference>
<dbReference type="InterPro" id="IPR054542">
    <property type="entry name" value="Cys_met_metab_PP"/>
</dbReference>
<dbReference type="GO" id="GO:0003961">
    <property type="term" value="F:O-acetylhomoserine aminocarboxypropyltransferase activity"/>
    <property type="evidence" value="ECO:0007669"/>
    <property type="project" value="TreeGrafter"/>
</dbReference>
<dbReference type="Pfam" id="PF01053">
    <property type="entry name" value="Cys_Met_Meta_PP"/>
    <property type="match status" value="1"/>
</dbReference>
<dbReference type="InterPro" id="IPR015422">
    <property type="entry name" value="PyrdxlP-dep_Trfase_small"/>
</dbReference>
<dbReference type="CDD" id="cd00614">
    <property type="entry name" value="CGS_like"/>
    <property type="match status" value="1"/>
</dbReference>
<dbReference type="NCBIfam" id="TIGR01326">
    <property type="entry name" value="OAH_OAS_sulfhy"/>
    <property type="match status" value="1"/>
</dbReference>
<comment type="similarity">
    <text evidence="2 6">Belongs to the trans-sulfuration enzymes family.</text>
</comment>
<dbReference type="GO" id="GO:0005737">
    <property type="term" value="C:cytoplasm"/>
    <property type="evidence" value="ECO:0007669"/>
    <property type="project" value="TreeGrafter"/>
</dbReference>
<comment type="cofactor">
    <cofactor evidence="1 6">
        <name>pyridoxal 5'-phosphate</name>
        <dbReference type="ChEBI" id="CHEBI:597326"/>
    </cofactor>
</comment>
<dbReference type="GO" id="GO:0071269">
    <property type="term" value="P:L-homocysteine biosynthetic process"/>
    <property type="evidence" value="ECO:0007669"/>
    <property type="project" value="TreeGrafter"/>
</dbReference>
<dbReference type="Gene3D" id="3.40.640.10">
    <property type="entry name" value="Type I PLP-dependent aspartate aminotransferase-like (Major domain)"/>
    <property type="match status" value="1"/>
</dbReference>
<protein>
    <submittedName>
        <fullName evidence="7">Cys/Met metabolism pyridoxal phosphate-dependent enzyme</fullName>
    </submittedName>
</protein>
<evidence type="ECO:0000256" key="4">
    <source>
        <dbReference type="ARBA" id="ARBA00022898"/>
    </source>
</evidence>
<keyword evidence="4 5" id="KW-0663">Pyridoxal phosphate</keyword>
<feature type="modified residue" description="N6-(pyridoxal phosphate)lysine" evidence="5">
    <location>
        <position position="222"/>
    </location>
</feature>